<dbReference type="KEGG" id="xyk:GT347_19325"/>
<proteinExistence type="predicted"/>
<protein>
    <submittedName>
        <fullName evidence="2">Uncharacterized protein</fullName>
    </submittedName>
</protein>
<evidence type="ECO:0000313" key="2">
    <source>
        <dbReference type="EMBL" id="QHI99940.1"/>
    </source>
</evidence>
<feature type="region of interest" description="Disordered" evidence="1">
    <location>
        <begin position="51"/>
        <end position="79"/>
    </location>
</feature>
<organism evidence="2 3">
    <name type="scientific">Xylophilus rhododendri</name>
    <dbReference type="NCBI Taxonomy" id="2697032"/>
    <lineage>
        <taxon>Bacteria</taxon>
        <taxon>Pseudomonadati</taxon>
        <taxon>Pseudomonadota</taxon>
        <taxon>Betaproteobacteria</taxon>
        <taxon>Burkholderiales</taxon>
        <taxon>Xylophilus</taxon>
    </lineage>
</organism>
<name>A0A857J7D2_9BURK</name>
<sequence length="226" mass="25303">MPALQAFQPSIAMPSTWTSPAHLTSGSAPYRPAVPLGERELPPGIAALLEDGEKDHQTEDPAPARRTRRGPLRPAKVIPPSGKLALSKCLTVASALQGYGFSRWQARRDSRFDRRIAGKLLVEALTALGGENTEYGSEFMRRCAMIDEFIDQLEMARDAMLWKYPKQHALLIEEEVGKMLQYSVQTLGTGFQIQKDMVGRLERAIVCRIDRITGSTMRKLWSYIRC</sequence>
<accession>A0A857J7D2</accession>
<reference evidence="2 3" key="1">
    <citation type="submission" date="2020-01" db="EMBL/GenBank/DDBJ databases">
        <title>Genome sequencing of strain KACC 21265.</title>
        <authorList>
            <person name="Heo J."/>
            <person name="Kim S.-J."/>
            <person name="Kim J.-S."/>
            <person name="Hong S.-B."/>
            <person name="Kwon S.-W."/>
        </authorList>
    </citation>
    <scope>NUCLEOTIDE SEQUENCE [LARGE SCALE GENOMIC DNA]</scope>
    <source>
        <strain evidence="2 3">KACC 21265</strain>
    </source>
</reference>
<keyword evidence="3" id="KW-1185">Reference proteome</keyword>
<evidence type="ECO:0000313" key="3">
    <source>
        <dbReference type="Proteomes" id="UP000464787"/>
    </source>
</evidence>
<dbReference type="Proteomes" id="UP000464787">
    <property type="component" value="Chromosome"/>
</dbReference>
<feature type="compositionally biased region" description="Basic and acidic residues" evidence="1">
    <location>
        <begin position="51"/>
        <end position="63"/>
    </location>
</feature>
<gene>
    <name evidence="2" type="ORF">GT347_19325</name>
</gene>
<evidence type="ECO:0000256" key="1">
    <source>
        <dbReference type="SAM" id="MobiDB-lite"/>
    </source>
</evidence>
<dbReference type="EMBL" id="CP047650">
    <property type="protein sequence ID" value="QHI99940.1"/>
    <property type="molecule type" value="Genomic_DNA"/>
</dbReference>
<dbReference type="RefSeq" id="WP_160553751.1">
    <property type="nucleotide sequence ID" value="NZ_CP047650.1"/>
</dbReference>
<dbReference type="AlphaFoldDB" id="A0A857J7D2"/>